<keyword evidence="4" id="KW-1185">Reference proteome</keyword>
<dbReference type="Proteomes" id="UP000473699">
    <property type="component" value="Unassembled WGS sequence"/>
</dbReference>
<dbReference type="Pfam" id="PF13343">
    <property type="entry name" value="SBP_bac_6"/>
    <property type="match status" value="1"/>
</dbReference>
<keyword evidence="2" id="KW-1133">Transmembrane helix</keyword>
<name>A0A6L5YE30_9BACT</name>
<keyword evidence="1" id="KW-0732">Signal</keyword>
<keyword evidence="2" id="KW-0812">Transmembrane</keyword>
<dbReference type="GO" id="GO:0030288">
    <property type="term" value="C:outer membrane-bounded periplasmic space"/>
    <property type="evidence" value="ECO:0007669"/>
    <property type="project" value="TreeGrafter"/>
</dbReference>
<gene>
    <name evidence="3" type="ORF">FYJ74_09670</name>
</gene>
<organism evidence="3 4">
    <name type="scientific">Pyramidobacter porci</name>
    <dbReference type="NCBI Taxonomy" id="2605789"/>
    <lineage>
        <taxon>Bacteria</taxon>
        <taxon>Thermotogati</taxon>
        <taxon>Synergistota</taxon>
        <taxon>Synergistia</taxon>
        <taxon>Synergistales</taxon>
        <taxon>Dethiosulfovibrionaceae</taxon>
        <taxon>Pyramidobacter</taxon>
    </lineage>
</organism>
<sequence length="390" mass="43540">MQVPCIIFESQKREADEDQKALTVSRNVPVQGGFSVRRKSVFALAAVLTVAAGLWLYRKFAAPPVIRAYTTIPEKEAAVLFQRFTDYTGLRVSFSRLSSGEMLRRVIAEKVCPQADLIIGGPADIYDAAKREGALARYVPEAAKAMPVGYRDPDNRWFGIGVTPLCFLVNRNFIEKNGLRMPDSWQDLLDPAYRGALQMVDPRASATASEQIYSLVRIYGEREAFEYQKKLAENVRAYARNGVGGAMPVALGQAAAGVFYYVDAMSLKLEGYPVEIVFPKEGVTYAVDGCALLDGAASPEEAKYLLQWLASQDFARSRMEQKPCYLPACPELRELNKLLDLNSIRLLQCSVPWKSQNRLRLIDRWTSEVARSDQLKDSQDTVRSASVLQK</sequence>
<feature type="transmembrane region" description="Helical" evidence="2">
    <location>
        <begin position="41"/>
        <end position="57"/>
    </location>
</feature>
<dbReference type="Gene3D" id="3.40.190.10">
    <property type="entry name" value="Periplasmic binding protein-like II"/>
    <property type="match status" value="2"/>
</dbReference>
<dbReference type="PANTHER" id="PTHR30006">
    <property type="entry name" value="THIAMINE-BINDING PERIPLASMIC PROTEIN-RELATED"/>
    <property type="match status" value="1"/>
</dbReference>
<comment type="caution">
    <text evidence="3">The sequence shown here is derived from an EMBL/GenBank/DDBJ whole genome shotgun (WGS) entry which is preliminary data.</text>
</comment>
<dbReference type="EMBL" id="VUNH01000010">
    <property type="protein sequence ID" value="MST56298.1"/>
    <property type="molecule type" value="Genomic_DNA"/>
</dbReference>
<evidence type="ECO:0000256" key="1">
    <source>
        <dbReference type="ARBA" id="ARBA00022729"/>
    </source>
</evidence>
<accession>A0A6L5YE30</accession>
<evidence type="ECO:0000313" key="3">
    <source>
        <dbReference type="EMBL" id="MST56298.1"/>
    </source>
</evidence>
<dbReference type="SUPFAM" id="SSF53850">
    <property type="entry name" value="Periplasmic binding protein-like II"/>
    <property type="match status" value="1"/>
</dbReference>
<evidence type="ECO:0000313" key="4">
    <source>
        <dbReference type="Proteomes" id="UP000473699"/>
    </source>
</evidence>
<dbReference type="GO" id="GO:0030976">
    <property type="term" value="F:thiamine pyrophosphate binding"/>
    <property type="evidence" value="ECO:0007669"/>
    <property type="project" value="TreeGrafter"/>
</dbReference>
<dbReference type="GO" id="GO:0015888">
    <property type="term" value="P:thiamine transport"/>
    <property type="evidence" value="ECO:0007669"/>
    <property type="project" value="TreeGrafter"/>
</dbReference>
<dbReference type="PANTHER" id="PTHR30006:SF2">
    <property type="entry name" value="ABC TRANSPORTER SUBSTRATE-BINDING PROTEIN"/>
    <property type="match status" value="1"/>
</dbReference>
<proteinExistence type="predicted"/>
<evidence type="ECO:0000256" key="2">
    <source>
        <dbReference type="SAM" id="Phobius"/>
    </source>
</evidence>
<keyword evidence="2" id="KW-0472">Membrane</keyword>
<protein>
    <submittedName>
        <fullName evidence="3">ABC transporter substrate-binding protein</fullName>
    </submittedName>
</protein>
<dbReference type="AlphaFoldDB" id="A0A6L5YE30"/>
<dbReference type="GO" id="GO:0030975">
    <property type="term" value="F:thiamine binding"/>
    <property type="evidence" value="ECO:0007669"/>
    <property type="project" value="TreeGrafter"/>
</dbReference>
<reference evidence="3 4" key="1">
    <citation type="submission" date="2019-08" db="EMBL/GenBank/DDBJ databases">
        <title>In-depth cultivation of the pig gut microbiome towards novel bacterial diversity and tailored functional studies.</title>
        <authorList>
            <person name="Wylensek D."/>
            <person name="Hitch T.C.A."/>
            <person name="Clavel T."/>
        </authorList>
    </citation>
    <scope>NUCLEOTIDE SEQUENCE [LARGE SCALE GENOMIC DNA]</scope>
    <source>
        <strain evidence="3 4">SM-530-WT-4B</strain>
    </source>
</reference>
<dbReference type="CDD" id="cd13544">
    <property type="entry name" value="PBP2_Fbp_like_1"/>
    <property type="match status" value="1"/>
</dbReference>